<name>D8TQH1_VOLCA</name>
<organism evidence="3">
    <name type="scientific">Volvox carteri f. nagariensis</name>
    <dbReference type="NCBI Taxonomy" id="3068"/>
    <lineage>
        <taxon>Eukaryota</taxon>
        <taxon>Viridiplantae</taxon>
        <taxon>Chlorophyta</taxon>
        <taxon>core chlorophytes</taxon>
        <taxon>Chlorophyceae</taxon>
        <taxon>CS clade</taxon>
        <taxon>Chlamydomonadales</taxon>
        <taxon>Volvocaceae</taxon>
        <taxon>Volvox</taxon>
    </lineage>
</organism>
<feature type="compositionally biased region" description="Polar residues" evidence="1">
    <location>
        <begin position="29"/>
        <end position="56"/>
    </location>
</feature>
<dbReference type="OrthoDB" id="8065238at2759"/>
<feature type="compositionally biased region" description="Polar residues" evidence="1">
    <location>
        <begin position="171"/>
        <end position="181"/>
    </location>
</feature>
<dbReference type="AlphaFoldDB" id="D8TQH1"/>
<dbReference type="RefSeq" id="XP_002948771.1">
    <property type="nucleotide sequence ID" value="XM_002948725.1"/>
</dbReference>
<evidence type="ECO:0000313" key="2">
    <source>
        <dbReference type="EMBL" id="EFJ50151.1"/>
    </source>
</evidence>
<reference evidence="2 3" key="1">
    <citation type="journal article" date="2010" name="Science">
        <title>Genomic analysis of organismal complexity in the multicellular green alga Volvox carteri.</title>
        <authorList>
            <person name="Prochnik S.E."/>
            <person name="Umen J."/>
            <person name="Nedelcu A.M."/>
            <person name="Hallmann A."/>
            <person name="Miller S.M."/>
            <person name="Nishii I."/>
            <person name="Ferris P."/>
            <person name="Kuo A."/>
            <person name="Mitros T."/>
            <person name="Fritz-Laylin L.K."/>
            <person name="Hellsten U."/>
            <person name="Chapman J."/>
            <person name="Simakov O."/>
            <person name="Rensing S.A."/>
            <person name="Terry A."/>
            <person name="Pangilinan J."/>
            <person name="Kapitonov V."/>
            <person name="Jurka J."/>
            <person name="Salamov A."/>
            <person name="Shapiro H."/>
            <person name="Schmutz J."/>
            <person name="Grimwood J."/>
            <person name="Lindquist E."/>
            <person name="Lucas S."/>
            <person name="Grigoriev I.V."/>
            <person name="Schmitt R."/>
            <person name="Kirk D."/>
            <person name="Rokhsar D.S."/>
        </authorList>
    </citation>
    <scope>NUCLEOTIDE SEQUENCE [LARGE SCALE GENOMIC DNA]</scope>
    <source>
        <strain evidence="3">f. Nagariensis / Eve</strain>
    </source>
</reference>
<feature type="region of interest" description="Disordered" evidence="1">
    <location>
        <begin position="154"/>
        <end position="260"/>
    </location>
</feature>
<accession>D8TQH1</accession>
<evidence type="ECO:0000256" key="1">
    <source>
        <dbReference type="SAM" id="MobiDB-lite"/>
    </source>
</evidence>
<dbReference type="eggNOG" id="ENOG502SF30">
    <property type="taxonomic scope" value="Eukaryota"/>
</dbReference>
<protein>
    <submittedName>
        <fullName evidence="2">Uncharacterized protein</fullName>
    </submittedName>
</protein>
<feature type="compositionally biased region" description="Low complexity" evidence="1">
    <location>
        <begin position="193"/>
        <end position="204"/>
    </location>
</feature>
<gene>
    <name evidence="2" type="ORF">VOLCADRAFT_88985</name>
</gene>
<dbReference type="InParanoid" id="D8TQH1"/>
<feature type="compositionally biased region" description="Low complexity" evidence="1">
    <location>
        <begin position="236"/>
        <end position="258"/>
    </location>
</feature>
<feature type="compositionally biased region" description="Low complexity" evidence="1">
    <location>
        <begin position="212"/>
        <end position="225"/>
    </location>
</feature>
<dbReference type="EMBL" id="GL378332">
    <property type="protein sequence ID" value="EFJ50151.1"/>
    <property type="molecule type" value="Genomic_DNA"/>
</dbReference>
<evidence type="ECO:0000313" key="3">
    <source>
        <dbReference type="Proteomes" id="UP000001058"/>
    </source>
</evidence>
<dbReference type="Proteomes" id="UP000001058">
    <property type="component" value="Unassembled WGS sequence"/>
</dbReference>
<sequence length="415" mass="46292">MSDQSPPPKRIRLGSLADGFRGGRIRPFSNLSPGHASEQQLHAAAQQTARRLNSAGSAEDRRQQTAAAVDTQLEEQPQDAVPSAAEVRERWRRQKAVQRASALPELRLLQRQQDAARHAGARADPDVRAREQLRNTAQHAAVHADPAVRAQQQLRDAAQHAAAHADPEVRAQQQLHNTAQHATAHADPEVRVQQQLRDAAQHAAARADPEVRAQQQLRDAAQHAAARADPEVRAFQQQRNTAQHAAARQAQQHNQQAAPRDTLLARMHRLLRFMDLHQDEAIDLPDFLLALPEGRVQDLPGGQLPLDRQVPYAVQLQCASTMAAALRRRMPSRVCAVCSEVCSEDQSAVLPWMEIPNVDILRADIMCTDTVQRCVCIFFGRLYPEDPSIRRVIYNSSSKVESSIHVVYSRFIYCR</sequence>
<keyword evidence="3" id="KW-1185">Reference proteome</keyword>
<proteinExistence type="predicted"/>
<dbReference type="KEGG" id="vcn:VOLCADRAFT_88985"/>
<dbReference type="GeneID" id="9623476"/>
<feature type="region of interest" description="Disordered" evidence="1">
    <location>
        <begin position="1"/>
        <end position="87"/>
    </location>
</feature>